<keyword evidence="2 4" id="KW-0378">Hydrolase</keyword>
<dbReference type="RefSeq" id="WP_044837787.1">
    <property type="nucleotide sequence ID" value="NZ_CP059733.1"/>
</dbReference>
<dbReference type="Proteomes" id="UP000032352">
    <property type="component" value="Chromosome"/>
</dbReference>
<evidence type="ECO:0000256" key="1">
    <source>
        <dbReference type="ARBA" id="ARBA00008779"/>
    </source>
</evidence>
<dbReference type="Gene3D" id="3.40.720.10">
    <property type="entry name" value="Alkaline Phosphatase, subunit A"/>
    <property type="match status" value="1"/>
</dbReference>
<evidence type="ECO:0000313" key="5">
    <source>
        <dbReference type="Proteomes" id="UP000032352"/>
    </source>
</evidence>
<dbReference type="KEGG" id="tvd:SG34_017255"/>
<name>A0AAE9YXQ6_9GAMM</name>
<protein>
    <submittedName>
        <fullName evidence="4">Sulfatase-like hydrolase/transferase</fullName>
    </submittedName>
</protein>
<dbReference type="InterPro" id="IPR017850">
    <property type="entry name" value="Alkaline_phosphatase_core_sf"/>
</dbReference>
<feature type="domain" description="Sulfatase N-terminal" evidence="3">
    <location>
        <begin position="10"/>
        <end position="158"/>
    </location>
</feature>
<keyword evidence="5" id="KW-1185">Reference proteome</keyword>
<comment type="similarity">
    <text evidence="1">Belongs to the sulfatase family.</text>
</comment>
<reference evidence="4 5" key="2">
    <citation type="journal article" date="2022" name="Mar. Drugs">
        <title>Bioassay-Guided Fractionation Leads to the Detection of Cholic Acid Generated by the Rare Thalassomonas sp.</title>
        <authorList>
            <person name="Pheiffer F."/>
            <person name="Schneider Y.K."/>
            <person name="Hansen E.H."/>
            <person name="Andersen J.H."/>
            <person name="Isaksson J."/>
            <person name="Busche T."/>
            <person name="R C."/>
            <person name="Kalinowski J."/>
            <person name="Zyl L.V."/>
            <person name="Trindade M."/>
        </authorList>
    </citation>
    <scope>NUCLEOTIDE SEQUENCE [LARGE SCALE GENOMIC DNA]</scope>
    <source>
        <strain evidence="4 5">XOM25</strain>
    </source>
</reference>
<proteinExistence type="inferred from homology"/>
<dbReference type="PANTHER" id="PTHR42693:SF53">
    <property type="entry name" value="ENDO-4-O-SULFATASE"/>
    <property type="match status" value="1"/>
</dbReference>
<dbReference type="AlphaFoldDB" id="A0AAE9YXQ6"/>
<evidence type="ECO:0000313" key="4">
    <source>
        <dbReference type="EMBL" id="WDE03156.1"/>
    </source>
</evidence>
<dbReference type="SUPFAM" id="SSF53649">
    <property type="entry name" value="Alkaline phosphatase-like"/>
    <property type="match status" value="1"/>
</dbReference>
<sequence>MSDPTPAQKPNILLIMVDQMRFPRFGYGEDHGFVDPLKKIFGFQGSVDEENEFKQFFPGLWALRNNAVVLNNHKVASSACVPSRTALFTGQYGTRTKATQTDGLFKDGSSPNFPWLTPGEYPTIGHWMREYGYTSHYFGKWHVSGEATEQLNHYGFSDWNLSYPDPHGALPNNLGYYRDYQFADLVTSFFKRQGLGVPYNIANAKNNAAEADPDGHPVEPPQDPAVPWFAVSSFTNPHDIASYPVLPGTVSKDTVQGAPFTLAVPPQGASGRLPKSGTMAIELNRLGFPQDNANLPPTWNEALLNKPSCQLDYAYKMGLALASMGGWLASEQNSSLDTWEQQLNFAVEATLSTNVMGLPFTLTEDKELACRAFIQYYGYLIHEVDQHVSAVLKALDESGQADNTIVLFCPDHGECGGAHHMMMEKWHTAYEEVVHVPMLVRFPESVHKVSEGLRQISDVTSHIDILPTVLGLAGAGPEDITALKEQLEQSHSKALYPVGADLSRLIIGAEAEIKPPVGDNEREGVLFITYDTITETLGDENVGTAGELPLTQFQVFEAAVDRLRNSADGEYPDDARSLASGPVMQPNNIHCVMSKDNWKLVRYFDPSGRESDQYELYELTTDPCEKSNLLVCKDTVFPEVVDEELIPPALIATGVDIHQKAVDLMALMVSLEQEMLSTPE</sequence>
<dbReference type="EMBL" id="CP059733">
    <property type="protein sequence ID" value="WDE03156.1"/>
    <property type="molecule type" value="Genomic_DNA"/>
</dbReference>
<dbReference type="Pfam" id="PF00884">
    <property type="entry name" value="Sulfatase"/>
    <property type="match status" value="2"/>
</dbReference>
<organism evidence="4 5">
    <name type="scientific">Thalassomonas viridans</name>
    <dbReference type="NCBI Taxonomy" id="137584"/>
    <lineage>
        <taxon>Bacteria</taxon>
        <taxon>Pseudomonadati</taxon>
        <taxon>Pseudomonadota</taxon>
        <taxon>Gammaproteobacteria</taxon>
        <taxon>Alteromonadales</taxon>
        <taxon>Colwelliaceae</taxon>
        <taxon>Thalassomonas</taxon>
    </lineage>
</organism>
<dbReference type="GO" id="GO:0004065">
    <property type="term" value="F:arylsulfatase activity"/>
    <property type="evidence" value="ECO:0007669"/>
    <property type="project" value="TreeGrafter"/>
</dbReference>
<reference evidence="4 5" key="1">
    <citation type="journal article" date="2015" name="Genome Announc.">
        <title>Draft Genome Sequences of Marine Isolates of Thalassomonas viridans and Thalassomonas actiniarum.</title>
        <authorList>
            <person name="Olonade I."/>
            <person name="van Zyl L.J."/>
            <person name="Trindade M."/>
        </authorList>
    </citation>
    <scope>NUCLEOTIDE SEQUENCE [LARGE SCALE GENOMIC DNA]</scope>
    <source>
        <strain evidence="4 5">XOM25</strain>
    </source>
</reference>
<evidence type="ECO:0000259" key="3">
    <source>
        <dbReference type="Pfam" id="PF00884"/>
    </source>
</evidence>
<dbReference type="InterPro" id="IPR000917">
    <property type="entry name" value="Sulfatase_N"/>
</dbReference>
<dbReference type="InterPro" id="IPR050738">
    <property type="entry name" value="Sulfatase"/>
</dbReference>
<evidence type="ECO:0000256" key="2">
    <source>
        <dbReference type="ARBA" id="ARBA00022801"/>
    </source>
</evidence>
<gene>
    <name evidence="4" type="ORF">SG34_017255</name>
</gene>
<accession>A0AAE9YXQ6</accession>
<dbReference type="PANTHER" id="PTHR42693">
    <property type="entry name" value="ARYLSULFATASE FAMILY MEMBER"/>
    <property type="match status" value="1"/>
</dbReference>
<feature type="domain" description="Sulfatase N-terminal" evidence="3">
    <location>
        <begin position="331"/>
        <end position="475"/>
    </location>
</feature>